<protein>
    <submittedName>
        <fullName evidence="7">Nucleus protein</fullName>
    </submittedName>
</protein>
<proteinExistence type="predicted"/>
<dbReference type="InterPro" id="IPR025829">
    <property type="entry name" value="Zn_knuckle_CX2CX3GHX4C"/>
</dbReference>
<evidence type="ECO:0000256" key="1">
    <source>
        <dbReference type="ARBA" id="ARBA00022664"/>
    </source>
</evidence>
<dbReference type="Pfam" id="PF04677">
    <property type="entry name" value="CwfJ_C_1"/>
    <property type="match status" value="1"/>
</dbReference>
<comment type="caution">
    <text evidence="7">The sequence shown here is derived from an EMBL/GenBank/DDBJ whole genome shotgun (WGS) entry which is preliminary data.</text>
</comment>
<sequence length="650" mass="70034">MHQPTALKILAIGAPLSELSTTVAKITAINAKHGPFDACVLVGDVFKQGSDGSEVAGLSFPVPTYFTLGKYELPGSVQETISATGGEVVENLVFLGKSTVLTTAQGLKIGCVGGSYDQGLYASGEDTGPYSPILSKPSVDAFLANPLFNPSTEPSLASARESAISLPPAFQGVDLLLVSQPPPSLSLLSTSAATLPFPLAEPAAPLAEVVQKSKPRYMFWAEGEGFWEREPWGWIGENGKEERWTRAVKLGALGDAKKARWFYAFSLPAQTPTAPLPARPANATPNPFTMRDNGGRKRAAEGEDAEGQKKLKTGGSRADRVGPPPDGYVCKVCNAPGHWIQDCPSKPARDSKPPPGYQCNICHSSDHYIRECPERGELRSARQPPPGYICRACGATDAHYNRDCPVVADRQQSRNRKKELGPEECWFCLSNPKVTKHLITAIGQETYVTLPKGQLIPTTEAHIAQGGAKPLVPGGGHVLIIPIAHHPTLLSIPADDAMSIISEIESYKASIRAMYESYGAVPVVWEVGRLSGRGGHAHIQIVPVPKELADKVAPSFRVAGEKSGLDWEKDPEDALARVGSQGNYFKVECPDGTKMVHLLKGNFDLQFGRMVLGSLLGYQHRIDWKECGQGEDAEREDAKRFKQAFGPFAK</sequence>
<gene>
    <name evidence="7" type="ORF">DB88DRAFT_479705</name>
</gene>
<accession>A0AAD9FXB5</accession>
<keyword evidence="4" id="KW-0862">Zinc</keyword>
<dbReference type="EMBL" id="JAODAN010000001">
    <property type="protein sequence ID" value="KAK1927896.1"/>
    <property type="molecule type" value="Genomic_DNA"/>
</dbReference>
<feature type="domain" description="CCHC-type" evidence="6">
    <location>
        <begin position="329"/>
        <end position="345"/>
    </location>
</feature>
<dbReference type="InterPro" id="IPR006767">
    <property type="entry name" value="Cwf19-like_C_dom-2"/>
</dbReference>
<evidence type="ECO:0000256" key="5">
    <source>
        <dbReference type="SAM" id="MobiDB-lite"/>
    </source>
</evidence>
<keyword evidence="1" id="KW-0507">mRNA processing</keyword>
<keyword evidence="2" id="KW-0479">Metal-binding</keyword>
<dbReference type="GO" id="GO:0071014">
    <property type="term" value="C:post-mRNA release spliceosomal complex"/>
    <property type="evidence" value="ECO:0007669"/>
    <property type="project" value="TreeGrafter"/>
</dbReference>
<dbReference type="InterPro" id="IPR040194">
    <property type="entry name" value="Cwf19-like"/>
</dbReference>
<evidence type="ECO:0000256" key="4">
    <source>
        <dbReference type="ARBA" id="ARBA00022833"/>
    </source>
</evidence>
<dbReference type="InterPro" id="IPR036265">
    <property type="entry name" value="HIT-like_sf"/>
</dbReference>
<keyword evidence="3" id="KW-0863">Zinc-finger</keyword>
<feature type="compositionally biased region" description="Basic and acidic residues" evidence="5">
    <location>
        <begin position="293"/>
        <end position="309"/>
    </location>
</feature>
<dbReference type="GO" id="GO:0003676">
    <property type="term" value="F:nucleic acid binding"/>
    <property type="evidence" value="ECO:0007669"/>
    <property type="project" value="InterPro"/>
</dbReference>
<dbReference type="GO" id="GO:0061632">
    <property type="term" value="F:RNA lariat debranching enzyme activator activity"/>
    <property type="evidence" value="ECO:0007669"/>
    <property type="project" value="TreeGrafter"/>
</dbReference>
<dbReference type="CDD" id="cd07380">
    <property type="entry name" value="MPP_CWF19_N"/>
    <property type="match status" value="1"/>
</dbReference>
<feature type="region of interest" description="Disordered" evidence="5">
    <location>
        <begin position="273"/>
        <end position="320"/>
    </location>
</feature>
<dbReference type="SUPFAM" id="SSF57756">
    <property type="entry name" value="Retrovirus zinc finger-like domains"/>
    <property type="match status" value="1"/>
</dbReference>
<organism evidence="7 8">
    <name type="scientific">Papiliotrema laurentii</name>
    <name type="common">Cryptococcus laurentii</name>
    <dbReference type="NCBI Taxonomy" id="5418"/>
    <lineage>
        <taxon>Eukaryota</taxon>
        <taxon>Fungi</taxon>
        <taxon>Dikarya</taxon>
        <taxon>Basidiomycota</taxon>
        <taxon>Agaricomycotina</taxon>
        <taxon>Tremellomycetes</taxon>
        <taxon>Tremellales</taxon>
        <taxon>Rhynchogastremaceae</taxon>
        <taxon>Papiliotrema</taxon>
    </lineage>
</organism>
<dbReference type="Gene3D" id="4.10.60.10">
    <property type="entry name" value="Zinc finger, CCHC-type"/>
    <property type="match status" value="2"/>
</dbReference>
<evidence type="ECO:0000256" key="3">
    <source>
        <dbReference type="ARBA" id="ARBA00022771"/>
    </source>
</evidence>
<dbReference type="SUPFAM" id="SSF54197">
    <property type="entry name" value="HIT-like"/>
    <property type="match status" value="1"/>
</dbReference>
<name>A0AAD9FXB5_PAPLA</name>
<dbReference type="PANTHER" id="PTHR12072:SF4">
    <property type="entry name" value="CWF19-LIKE PROTEIN 1"/>
    <property type="match status" value="1"/>
</dbReference>
<dbReference type="GO" id="GO:0008270">
    <property type="term" value="F:zinc ion binding"/>
    <property type="evidence" value="ECO:0007669"/>
    <property type="project" value="UniProtKB-KW"/>
</dbReference>
<evidence type="ECO:0000313" key="7">
    <source>
        <dbReference type="EMBL" id="KAK1927896.1"/>
    </source>
</evidence>
<reference evidence="7" key="1">
    <citation type="submission" date="2023-02" db="EMBL/GenBank/DDBJ databases">
        <title>Identification and recombinant expression of a fungal hydrolase from Papiliotrema laurentii that hydrolyzes apple cutin and clears colloidal polyester polyurethane.</title>
        <authorList>
            <consortium name="DOE Joint Genome Institute"/>
            <person name="Roman V.A."/>
            <person name="Bojanowski C."/>
            <person name="Crable B.R."/>
            <person name="Wagner D.N."/>
            <person name="Hung C.S."/>
            <person name="Nadeau L.J."/>
            <person name="Schratz L."/>
            <person name="Haridas S."/>
            <person name="Pangilinan J."/>
            <person name="Lipzen A."/>
            <person name="Na H."/>
            <person name="Yan M."/>
            <person name="Ng V."/>
            <person name="Grigoriev I.V."/>
            <person name="Spatafora J.W."/>
            <person name="Barlow D."/>
            <person name="Biffinger J."/>
            <person name="Kelley-Loughnane N."/>
            <person name="Varaljay V.A."/>
            <person name="Crookes-Goodson W.J."/>
        </authorList>
    </citation>
    <scope>NUCLEOTIDE SEQUENCE</scope>
    <source>
        <strain evidence="7">5307AH</strain>
    </source>
</reference>
<feature type="domain" description="CCHC-type" evidence="6">
    <location>
        <begin position="389"/>
        <end position="406"/>
    </location>
</feature>
<dbReference type="AlphaFoldDB" id="A0AAD9FXB5"/>
<dbReference type="GO" id="GO:0000398">
    <property type="term" value="P:mRNA splicing, via spliceosome"/>
    <property type="evidence" value="ECO:0007669"/>
    <property type="project" value="TreeGrafter"/>
</dbReference>
<dbReference type="Proteomes" id="UP001182556">
    <property type="component" value="Unassembled WGS sequence"/>
</dbReference>
<evidence type="ECO:0000259" key="6">
    <source>
        <dbReference type="SMART" id="SM00343"/>
    </source>
</evidence>
<feature type="domain" description="CCHC-type" evidence="6">
    <location>
        <begin position="358"/>
        <end position="374"/>
    </location>
</feature>
<dbReference type="SMART" id="SM00343">
    <property type="entry name" value="ZnF_C2HC"/>
    <property type="match status" value="3"/>
</dbReference>
<keyword evidence="8" id="KW-1185">Reference proteome</keyword>
<evidence type="ECO:0000256" key="2">
    <source>
        <dbReference type="ARBA" id="ARBA00022723"/>
    </source>
</evidence>
<dbReference type="InterPro" id="IPR036875">
    <property type="entry name" value="Znf_CCHC_sf"/>
</dbReference>
<dbReference type="InterPro" id="IPR006768">
    <property type="entry name" value="Cwf19-like_C_dom-1"/>
</dbReference>
<evidence type="ECO:0000313" key="8">
    <source>
        <dbReference type="Proteomes" id="UP001182556"/>
    </source>
</evidence>
<dbReference type="Pfam" id="PF13696">
    <property type="entry name" value="zf-CCHC_2"/>
    <property type="match status" value="3"/>
</dbReference>
<dbReference type="PANTHER" id="PTHR12072">
    <property type="entry name" value="CWF19, CELL CYCLE CONTROL PROTEIN"/>
    <property type="match status" value="1"/>
</dbReference>
<dbReference type="Pfam" id="PF04676">
    <property type="entry name" value="CwfJ_C_2"/>
    <property type="match status" value="1"/>
</dbReference>
<dbReference type="Gene3D" id="3.30.428.10">
    <property type="entry name" value="HIT-like"/>
    <property type="match status" value="1"/>
</dbReference>
<dbReference type="InterPro" id="IPR001878">
    <property type="entry name" value="Znf_CCHC"/>
</dbReference>